<dbReference type="PROSITE" id="PS00092">
    <property type="entry name" value="N6_MTASE"/>
    <property type="match status" value="1"/>
</dbReference>
<dbReference type="STRING" id="564137.SAMN04488238_101546"/>
<dbReference type="InterPro" id="IPR029063">
    <property type="entry name" value="SAM-dependent_MTases_sf"/>
</dbReference>
<evidence type="ECO:0000256" key="1">
    <source>
        <dbReference type="ARBA" id="ARBA00022603"/>
    </source>
</evidence>
<gene>
    <name evidence="4" type="ORF">SAMN04488238_101546</name>
</gene>
<name>A0A1H2SBK2_9RHOB</name>
<evidence type="ECO:0000256" key="2">
    <source>
        <dbReference type="ARBA" id="ARBA00022691"/>
    </source>
</evidence>
<dbReference type="CDD" id="cd02440">
    <property type="entry name" value="AdoMet_MTases"/>
    <property type="match status" value="1"/>
</dbReference>
<keyword evidence="1 4" id="KW-0489">Methyltransferase</keyword>
<dbReference type="InterPro" id="IPR002052">
    <property type="entry name" value="DNA_methylase_N6_adenine_CS"/>
</dbReference>
<keyword evidence="5" id="KW-1185">Reference proteome</keyword>
<keyword evidence="2" id="KW-0949">S-adenosyl-L-methionine</keyword>
<evidence type="ECO:0000313" key="5">
    <source>
        <dbReference type="Proteomes" id="UP000198539"/>
    </source>
</evidence>
<dbReference type="AlphaFoldDB" id="A0A1H2SBK2"/>
<sequence>MNVTDAALSRDAFLDGRVMAWQPRVGYRAATDPVFLAAALPAQAGDAVLELGCGVGVASLCLAHRVPGLVHAALELQTDYAVLARRNADEAGVALDVLDGDVARPPAVLRGRVFDHVFANPPYYDAGGPQADDPGRDRALREATPLATWVDTALRRTRPGGWITLIHLTTRLPDLLAALSPRAGAITVLPLAARQGQAARRVIVRARKGARSPFTLLPPFVIHDGAAHMGDGDSFTPAARSILRDGAAFAFETSVPRGGI</sequence>
<dbReference type="SUPFAM" id="SSF53335">
    <property type="entry name" value="S-adenosyl-L-methionine-dependent methyltransferases"/>
    <property type="match status" value="1"/>
</dbReference>
<dbReference type="InterPro" id="IPR007848">
    <property type="entry name" value="Small_mtfrase_dom"/>
</dbReference>
<dbReference type="PANTHER" id="PTHR47739">
    <property type="entry name" value="TRNA1(VAL) (ADENINE(37)-N6)-METHYLTRANSFERASE"/>
    <property type="match status" value="1"/>
</dbReference>
<dbReference type="Proteomes" id="UP000198539">
    <property type="component" value="Unassembled WGS sequence"/>
</dbReference>
<dbReference type="GO" id="GO:0032259">
    <property type="term" value="P:methylation"/>
    <property type="evidence" value="ECO:0007669"/>
    <property type="project" value="UniProtKB-KW"/>
</dbReference>
<dbReference type="InterPro" id="IPR050210">
    <property type="entry name" value="tRNA_Adenine-N(6)_MTase"/>
</dbReference>
<dbReference type="Pfam" id="PF05175">
    <property type="entry name" value="MTS"/>
    <property type="match status" value="1"/>
</dbReference>
<reference evidence="4 5" key="1">
    <citation type="submission" date="2016-10" db="EMBL/GenBank/DDBJ databases">
        <authorList>
            <person name="de Groot N.N."/>
        </authorList>
    </citation>
    <scope>NUCLEOTIDE SEQUENCE [LARGE SCALE GENOMIC DNA]</scope>
    <source>
        <strain evidence="4 5">CGMCC 1.8894</strain>
    </source>
</reference>
<evidence type="ECO:0000313" key="4">
    <source>
        <dbReference type="EMBL" id="SDW28504.1"/>
    </source>
</evidence>
<dbReference type="PANTHER" id="PTHR47739:SF1">
    <property type="entry name" value="TRNA1(VAL) (ADENINE(37)-N6)-METHYLTRANSFERASE"/>
    <property type="match status" value="1"/>
</dbReference>
<evidence type="ECO:0000259" key="3">
    <source>
        <dbReference type="Pfam" id="PF05175"/>
    </source>
</evidence>
<dbReference type="EMBL" id="FNOM01000001">
    <property type="protein sequence ID" value="SDW28504.1"/>
    <property type="molecule type" value="Genomic_DNA"/>
</dbReference>
<dbReference type="GO" id="GO:0008757">
    <property type="term" value="F:S-adenosylmethionine-dependent methyltransferase activity"/>
    <property type="evidence" value="ECO:0007669"/>
    <property type="project" value="UniProtKB-ARBA"/>
</dbReference>
<proteinExistence type="predicted"/>
<accession>A0A1H2SBK2</accession>
<dbReference type="Gene3D" id="3.40.50.150">
    <property type="entry name" value="Vaccinia Virus protein VP39"/>
    <property type="match status" value="1"/>
</dbReference>
<protein>
    <submittedName>
        <fullName evidence="4">tRNA1(Val) A37 N6-methylase TrmN6</fullName>
    </submittedName>
</protein>
<dbReference type="GO" id="GO:0008170">
    <property type="term" value="F:N-methyltransferase activity"/>
    <property type="evidence" value="ECO:0007669"/>
    <property type="project" value="UniProtKB-ARBA"/>
</dbReference>
<dbReference type="OrthoDB" id="5489421at2"/>
<organism evidence="4 5">
    <name type="scientific">Roseicitreum antarcticum</name>
    <dbReference type="NCBI Taxonomy" id="564137"/>
    <lineage>
        <taxon>Bacteria</taxon>
        <taxon>Pseudomonadati</taxon>
        <taxon>Pseudomonadota</taxon>
        <taxon>Alphaproteobacteria</taxon>
        <taxon>Rhodobacterales</taxon>
        <taxon>Paracoccaceae</taxon>
        <taxon>Roseicitreum</taxon>
    </lineage>
</organism>
<dbReference type="RefSeq" id="WP_092885084.1">
    <property type="nucleotide sequence ID" value="NZ_CP061498.1"/>
</dbReference>
<feature type="domain" description="Methyltransferase small" evidence="3">
    <location>
        <begin position="35"/>
        <end position="125"/>
    </location>
</feature>
<dbReference type="GO" id="GO:0003676">
    <property type="term" value="F:nucleic acid binding"/>
    <property type="evidence" value="ECO:0007669"/>
    <property type="project" value="InterPro"/>
</dbReference>
<keyword evidence="1 4" id="KW-0808">Transferase</keyword>